<dbReference type="EMBL" id="JBHUMX010000035">
    <property type="protein sequence ID" value="MFD2628962.1"/>
    <property type="molecule type" value="Genomic_DNA"/>
</dbReference>
<sequence length="270" mass="30561">MYYNIHDTMYWVEKTGSGPVLLLLHGFTGSTKTWDALVKKWKDNFTVVTLDLPGHGKTTTQVPITMEMCCRDLAALVQRLGIEKVNLLGYSMGGRTALSFACLYPHLVDKLILESASPGLPSEKERLERRNKDEQLARKLEREGVKAFVDFWEKIPLFSTQEQLPPDKRGAIRQERLLHSAEGLAMSLRFMGTGSQPSWWEHLTQLSIPTLLLVGGEDAKFKALNKSMHERLPQSDFQVVEYAGHALHVEESAIFGNIVYEFIISQEDGR</sequence>
<comment type="pathway">
    <text evidence="3">Quinol/quinone metabolism; menaquinone biosynthesis.</text>
</comment>
<organism evidence="5 6">
    <name type="scientific">Oceanobacillus kapialis</name>
    <dbReference type="NCBI Taxonomy" id="481353"/>
    <lineage>
        <taxon>Bacteria</taxon>
        <taxon>Bacillati</taxon>
        <taxon>Bacillota</taxon>
        <taxon>Bacilli</taxon>
        <taxon>Bacillales</taxon>
        <taxon>Bacillaceae</taxon>
        <taxon>Oceanobacillus</taxon>
    </lineage>
</organism>
<dbReference type="SUPFAM" id="SSF53474">
    <property type="entry name" value="alpha/beta-Hydrolases"/>
    <property type="match status" value="1"/>
</dbReference>
<comment type="catalytic activity">
    <reaction evidence="3">
        <text>5-enolpyruvoyl-6-hydroxy-2-succinyl-cyclohex-3-ene-1-carboxylate = (1R,6R)-6-hydroxy-2-succinyl-cyclohexa-2,4-diene-1-carboxylate + pyruvate</text>
        <dbReference type="Rhea" id="RHEA:25597"/>
        <dbReference type="ChEBI" id="CHEBI:15361"/>
        <dbReference type="ChEBI" id="CHEBI:58689"/>
        <dbReference type="ChEBI" id="CHEBI:58818"/>
        <dbReference type="EC" id="4.2.99.20"/>
    </reaction>
</comment>
<comment type="caution">
    <text evidence="5">The sequence shown here is derived from an EMBL/GenBank/DDBJ whole genome shotgun (WGS) entry which is preliminary data.</text>
</comment>
<evidence type="ECO:0000313" key="5">
    <source>
        <dbReference type="EMBL" id="MFD2628962.1"/>
    </source>
</evidence>
<evidence type="ECO:0000256" key="3">
    <source>
        <dbReference type="HAMAP-Rule" id="MF_01660"/>
    </source>
</evidence>
<comment type="similarity">
    <text evidence="3">Belongs to the AB hydrolase superfamily. MenH family.</text>
</comment>
<keyword evidence="2 3" id="KW-0456">Lyase</keyword>
<evidence type="ECO:0000256" key="2">
    <source>
        <dbReference type="ARBA" id="ARBA00023239"/>
    </source>
</evidence>
<evidence type="ECO:0000313" key="6">
    <source>
        <dbReference type="Proteomes" id="UP001597451"/>
    </source>
</evidence>
<gene>
    <name evidence="3 5" type="primary">menH</name>
    <name evidence="5" type="ORF">ACFSUN_09255</name>
</gene>
<dbReference type="HAMAP" id="MF_01660">
    <property type="entry name" value="MenH"/>
    <property type="match status" value="1"/>
</dbReference>
<dbReference type="NCBIfam" id="TIGR03695">
    <property type="entry name" value="menH_SHCHC"/>
    <property type="match status" value="1"/>
</dbReference>
<dbReference type="Gene3D" id="3.40.50.1820">
    <property type="entry name" value="alpha/beta hydrolase"/>
    <property type="match status" value="1"/>
</dbReference>
<protein>
    <recommendedName>
        <fullName evidence="3">Putative 2-succinyl-6-hydroxy-2,4-cyclohexadiene-1-carboxylate synthase</fullName>
        <shortName evidence="3">SHCHC synthase</shortName>
        <ecNumber evidence="3">4.2.99.20</ecNumber>
    </recommendedName>
</protein>
<evidence type="ECO:0000259" key="4">
    <source>
        <dbReference type="Pfam" id="PF00561"/>
    </source>
</evidence>
<dbReference type="PANTHER" id="PTHR42916">
    <property type="entry name" value="2-SUCCINYL-5-ENOLPYRUVYL-6-HYDROXY-3-CYCLOHEXENE-1-CARBOXYLATE SYNTHASE"/>
    <property type="match status" value="1"/>
</dbReference>
<dbReference type="PRINTS" id="PR00111">
    <property type="entry name" value="ABHYDROLASE"/>
</dbReference>
<keyword evidence="1 3" id="KW-0474">Menaquinone biosynthesis</keyword>
<evidence type="ECO:0000256" key="1">
    <source>
        <dbReference type="ARBA" id="ARBA00022428"/>
    </source>
</evidence>
<dbReference type="Pfam" id="PF00561">
    <property type="entry name" value="Abhydrolase_1"/>
    <property type="match status" value="1"/>
</dbReference>
<dbReference type="PANTHER" id="PTHR42916:SF1">
    <property type="entry name" value="PROTEIN PHYLLO, CHLOROPLASTIC"/>
    <property type="match status" value="1"/>
</dbReference>
<accession>A0ABW5Q020</accession>
<feature type="domain" description="AB hydrolase-1" evidence="4">
    <location>
        <begin position="19"/>
        <end position="251"/>
    </location>
</feature>
<comment type="subunit">
    <text evidence="3">Monomer.</text>
</comment>
<dbReference type="EC" id="4.2.99.20" evidence="3"/>
<proteinExistence type="inferred from homology"/>
<dbReference type="RefSeq" id="WP_379561725.1">
    <property type="nucleotide sequence ID" value="NZ_JBHUMX010000035.1"/>
</dbReference>
<dbReference type="Proteomes" id="UP001597451">
    <property type="component" value="Unassembled WGS sequence"/>
</dbReference>
<dbReference type="InterPro" id="IPR029058">
    <property type="entry name" value="AB_hydrolase_fold"/>
</dbReference>
<comment type="pathway">
    <text evidence="3">Quinol/quinone metabolism; 1,4-dihydroxy-2-naphthoate biosynthesis; 1,4-dihydroxy-2-naphthoate from chorismate: step 3/7.</text>
</comment>
<dbReference type="GO" id="GO:0070205">
    <property type="term" value="F:2-succinyl-6-hydroxy-2,4-cyclohexadiene-1-carboxylate synthase activity"/>
    <property type="evidence" value="ECO:0007669"/>
    <property type="project" value="UniProtKB-EC"/>
</dbReference>
<reference evidence="6" key="1">
    <citation type="journal article" date="2019" name="Int. J. Syst. Evol. Microbiol.">
        <title>The Global Catalogue of Microorganisms (GCM) 10K type strain sequencing project: providing services to taxonomists for standard genome sequencing and annotation.</title>
        <authorList>
            <consortium name="The Broad Institute Genomics Platform"/>
            <consortium name="The Broad Institute Genome Sequencing Center for Infectious Disease"/>
            <person name="Wu L."/>
            <person name="Ma J."/>
        </authorList>
    </citation>
    <scope>NUCLEOTIDE SEQUENCE [LARGE SCALE GENOMIC DNA]</scope>
    <source>
        <strain evidence="6">TISTR 1858</strain>
    </source>
</reference>
<name>A0ABW5Q020_9BACI</name>
<comment type="function">
    <text evidence="3">Catalyzes a proton abstraction reaction that results in 2,5-elimination of pyruvate from 2-succinyl-5-enolpyruvyl-6-hydroxy-3-cyclohexene-1-carboxylate (SEPHCHC) and the formation of 2-succinyl-6-hydroxy-2,4-cyclohexadiene-1-carboxylate (SHCHC).</text>
</comment>
<dbReference type="InterPro" id="IPR022485">
    <property type="entry name" value="SHCHC_synthase_MenH"/>
</dbReference>
<keyword evidence="6" id="KW-1185">Reference proteome</keyword>
<dbReference type="InterPro" id="IPR000073">
    <property type="entry name" value="AB_hydrolase_1"/>
</dbReference>